<evidence type="ECO:0000256" key="4">
    <source>
        <dbReference type="ARBA" id="ARBA00022490"/>
    </source>
</evidence>
<gene>
    <name evidence="6" type="ORF">A3B81_06285</name>
</gene>
<keyword evidence="5" id="KW-0143">Chaperone</keyword>
<dbReference type="Pfam" id="PF03937">
    <property type="entry name" value="Sdh5"/>
    <property type="match status" value="1"/>
</dbReference>
<dbReference type="GO" id="GO:0005737">
    <property type="term" value="C:cytoplasm"/>
    <property type="evidence" value="ECO:0007669"/>
    <property type="project" value="UniProtKB-SubCell"/>
</dbReference>
<dbReference type="Gene3D" id="1.10.150.250">
    <property type="entry name" value="Flavinator of succinate dehydrogenase"/>
    <property type="match status" value="1"/>
</dbReference>
<reference evidence="6 7" key="1">
    <citation type="journal article" date="2016" name="Nat. Commun.">
        <title>Thousands of microbial genomes shed light on interconnected biogeochemical processes in an aquifer system.</title>
        <authorList>
            <person name="Anantharaman K."/>
            <person name="Brown C.T."/>
            <person name="Hug L.A."/>
            <person name="Sharon I."/>
            <person name="Castelle C.J."/>
            <person name="Probst A.J."/>
            <person name="Thomas B.C."/>
            <person name="Singh A."/>
            <person name="Wilkins M.J."/>
            <person name="Karaoz U."/>
            <person name="Brodie E.L."/>
            <person name="Williams K.H."/>
            <person name="Hubbard S.S."/>
            <person name="Banfield J.F."/>
        </authorList>
    </citation>
    <scope>NUCLEOTIDE SEQUENCE [LARGE SCALE GENOMIC DNA]</scope>
</reference>
<comment type="subcellular location">
    <subcellularLocation>
        <location evidence="1">Cytoplasm</location>
    </subcellularLocation>
</comment>
<protein>
    <recommendedName>
        <fullName evidence="3">FAD assembly factor SdhE</fullName>
    </recommendedName>
</protein>
<dbReference type="SUPFAM" id="SSF109910">
    <property type="entry name" value="YgfY-like"/>
    <property type="match status" value="1"/>
</dbReference>
<evidence type="ECO:0000313" key="7">
    <source>
        <dbReference type="Proteomes" id="UP000179362"/>
    </source>
</evidence>
<dbReference type="PANTHER" id="PTHR39585:SF1">
    <property type="entry name" value="FAD ASSEMBLY FACTOR SDHE"/>
    <property type="match status" value="1"/>
</dbReference>
<evidence type="ECO:0000256" key="1">
    <source>
        <dbReference type="ARBA" id="ARBA00004496"/>
    </source>
</evidence>
<keyword evidence="4" id="KW-0963">Cytoplasm</keyword>
<comment type="similarity">
    <text evidence="2">Belongs to the SdhE FAD assembly factor family.</text>
</comment>
<dbReference type="AlphaFoldDB" id="A0A1F6TTA1"/>
<proteinExistence type="inferred from homology"/>
<dbReference type="Proteomes" id="UP000179362">
    <property type="component" value="Unassembled WGS sequence"/>
</dbReference>
<dbReference type="EMBL" id="MFTA01000153">
    <property type="protein sequence ID" value="OGI48279.1"/>
    <property type="molecule type" value="Genomic_DNA"/>
</dbReference>
<dbReference type="InterPro" id="IPR050531">
    <property type="entry name" value="SdhE_FAD_assembly_factor"/>
</dbReference>
<dbReference type="GO" id="GO:0006105">
    <property type="term" value="P:succinate metabolic process"/>
    <property type="evidence" value="ECO:0007669"/>
    <property type="project" value="TreeGrafter"/>
</dbReference>
<evidence type="ECO:0000256" key="5">
    <source>
        <dbReference type="ARBA" id="ARBA00023186"/>
    </source>
</evidence>
<evidence type="ECO:0000256" key="3">
    <source>
        <dbReference type="ARBA" id="ARBA00019418"/>
    </source>
</evidence>
<dbReference type="InterPro" id="IPR036714">
    <property type="entry name" value="SDH_sf"/>
</dbReference>
<dbReference type="PANTHER" id="PTHR39585">
    <property type="entry name" value="FAD ASSEMBLY FACTOR SDHE"/>
    <property type="match status" value="1"/>
</dbReference>
<dbReference type="InterPro" id="IPR005631">
    <property type="entry name" value="SDH"/>
</dbReference>
<evidence type="ECO:0000313" key="6">
    <source>
        <dbReference type="EMBL" id="OGI48279.1"/>
    </source>
</evidence>
<organism evidence="6 7">
    <name type="scientific">Candidatus Muproteobacteria bacterium RIFCSPHIGHO2_02_FULL_65_16</name>
    <dbReference type="NCBI Taxonomy" id="1817766"/>
    <lineage>
        <taxon>Bacteria</taxon>
        <taxon>Pseudomonadati</taxon>
        <taxon>Pseudomonadota</taxon>
        <taxon>Candidatus Muproteobacteria</taxon>
    </lineage>
</organism>
<accession>A0A1F6TTA1</accession>
<evidence type="ECO:0000256" key="2">
    <source>
        <dbReference type="ARBA" id="ARBA00008571"/>
    </source>
</evidence>
<name>A0A1F6TTA1_9PROT</name>
<sequence>MGAGESDERHFNRLRWRCRRGLLELDLTLQSFLDRQFAQLTPPEQWAFEILLEAPDNTLLAYLHGMEQPQETELRQIVAKIRQ</sequence>
<comment type="caution">
    <text evidence="6">The sequence shown here is derived from an EMBL/GenBank/DDBJ whole genome shotgun (WGS) entry which is preliminary data.</text>
</comment>